<dbReference type="SUPFAM" id="SSF47384">
    <property type="entry name" value="Homodimeric domain of signal transducing histidine kinase"/>
    <property type="match status" value="1"/>
</dbReference>
<feature type="chain" id="PRO_5047092842" description="histidine kinase" evidence="6">
    <location>
        <begin position="29"/>
        <end position="657"/>
    </location>
</feature>
<sequence length="657" mass="73857">MNFKSQKFFFFFLTIALFFSLQTIFCFADPKTTDQDSVKLGKYLSILKKIDPKNVDSIIAISDKAILDFKHQNSEYDLCKINQGTGFILSKYGYLGLSEKYYTDALALSKKIKNTSLEVDITNSLGVLWGKRGDFLKAESYFLKALLSAKKTNYQEGVAAAYFKLGVVRTKQNKPNEALEFYLKVDSVNQKNGTHFLKNDLIANKAIIYAIRGDLDNALKQFELSYKIAAEERNLINQVLALQNIGLVYKEKKQYQKALSILEKGINTAKKSNLKEEELRITINVPLVVFEQKKYHLAQTQLLDLLKKAKKLGLEDLQVEIYNVLVETSEAQNNFKSAFDYYKSGSNIKDKQINEQKQRALAEANASLGLYKANAKILEGNQLLFQTRKERNIILVVLIAIAILSFVLIFVLIRLKNTNDELSISKIELTESNSIKNKLFSIIGHDLRGGHGSTLGILGLIKNGDLDAEEQAKYLDLIIKQSTSSLETLDDLLLWGKAQIKGNNLQKVNIQILPVIQKVIDLNIKAINEKKLVLNTIDLEGKSIFMDANHFAFIIRNLMANAIKFTPSNGQINIYAENHQNNLIKICVADNGIGIPEEDLKNIFLPDSKSRRGTNNEKGTGLGLTLCNEFVMANGGKIWAEQNNNQGTVLCFTCEKG</sequence>
<dbReference type="InterPro" id="IPR004358">
    <property type="entry name" value="Sig_transdc_His_kin-like_C"/>
</dbReference>
<proteinExistence type="predicted"/>
<evidence type="ECO:0000256" key="5">
    <source>
        <dbReference type="SAM" id="Phobius"/>
    </source>
</evidence>
<dbReference type="SMART" id="SM00028">
    <property type="entry name" value="TPR"/>
    <property type="match status" value="5"/>
</dbReference>
<evidence type="ECO:0000259" key="7">
    <source>
        <dbReference type="PROSITE" id="PS50109"/>
    </source>
</evidence>
<dbReference type="InterPro" id="IPR011990">
    <property type="entry name" value="TPR-like_helical_dom_sf"/>
</dbReference>
<dbReference type="EC" id="2.7.13.3" evidence="2"/>
<keyword evidence="5" id="KW-0812">Transmembrane</keyword>
<accession>A0ABS1BLU8</accession>
<evidence type="ECO:0000313" key="9">
    <source>
        <dbReference type="Proteomes" id="UP000660024"/>
    </source>
</evidence>
<dbReference type="PROSITE" id="PS50005">
    <property type="entry name" value="TPR"/>
    <property type="match status" value="2"/>
</dbReference>
<feature type="repeat" description="TPR" evidence="4">
    <location>
        <begin position="239"/>
        <end position="272"/>
    </location>
</feature>
<feature type="repeat" description="TPR" evidence="4">
    <location>
        <begin position="159"/>
        <end position="192"/>
    </location>
</feature>
<dbReference type="Pfam" id="PF13424">
    <property type="entry name" value="TPR_12"/>
    <property type="match status" value="1"/>
</dbReference>
<evidence type="ECO:0000256" key="3">
    <source>
        <dbReference type="ARBA" id="ARBA00022553"/>
    </source>
</evidence>
<feature type="signal peptide" evidence="6">
    <location>
        <begin position="1"/>
        <end position="28"/>
    </location>
</feature>
<comment type="catalytic activity">
    <reaction evidence="1">
        <text>ATP + protein L-histidine = ADP + protein N-phospho-L-histidine.</text>
        <dbReference type="EC" id="2.7.13.3"/>
    </reaction>
</comment>
<dbReference type="PANTHER" id="PTHR43547">
    <property type="entry name" value="TWO-COMPONENT HISTIDINE KINASE"/>
    <property type="match status" value="1"/>
</dbReference>
<dbReference type="Pfam" id="PF02518">
    <property type="entry name" value="HATPase_c"/>
    <property type="match status" value="1"/>
</dbReference>
<reference evidence="8 9" key="1">
    <citation type="submission" date="2020-12" db="EMBL/GenBank/DDBJ databases">
        <title>Bacterial novel species Pedobacter sp. SD-b isolated from soil.</title>
        <authorList>
            <person name="Jung H.-Y."/>
        </authorList>
    </citation>
    <scope>NUCLEOTIDE SEQUENCE [LARGE SCALE GENOMIC DNA]</scope>
    <source>
        <strain evidence="8 9">SD-b</strain>
    </source>
</reference>
<keyword evidence="3" id="KW-0597">Phosphoprotein</keyword>
<evidence type="ECO:0000256" key="4">
    <source>
        <dbReference type="PROSITE-ProRule" id="PRU00339"/>
    </source>
</evidence>
<organism evidence="8 9">
    <name type="scientific">Pedobacter segetis</name>
    <dbReference type="NCBI Taxonomy" id="2793069"/>
    <lineage>
        <taxon>Bacteria</taxon>
        <taxon>Pseudomonadati</taxon>
        <taxon>Bacteroidota</taxon>
        <taxon>Sphingobacteriia</taxon>
        <taxon>Sphingobacteriales</taxon>
        <taxon>Sphingobacteriaceae</taxon>
        <taxon>Pedobacter</taxon>
    </lineage>
</organism>
<gene>
    <name evidence="8" type="ORF">I5M32_09920</name>
</gene>
<keyword evidence="5" id="KW-0472">Membrane</keyword>
<dbReference type="SUPFAM" id="SSF55874">
    <property type="entry name" value="ATPase domain of HSP90 chaperone/DNA topoisomerase II/histidine kinase"/>
    <property type="match status" value="1"/>
</dbReference>
<comment type="caution">
    <text evidence="8">The sequence shown here is derived from an EMBL/GenBank/DDBJ whole genome shotgun (WGS) entry which is preliminary data.</text>
</comment>
<dbReference type="PANTHER" id="PTHR43547:SF2">
    <property type="entry name" value="HYBRID SIGNAL TRANSDUCTION HISTIDINE KINASE C"/>
    <property type="match status" value="1"/>
</dbReference>
<dbReference type="Gene3D" id="1.25.40.10">
    <property type="entry name" value="Tetratricopeptide repeat domain"/>
    <property type="match status" value="2"/>
</dbReference>
<dbReference type="Gene3D" id="1.10.287.130">
    <property type="match status" value="1"/>
</dbReference>
<dbReference type="PROSITE" id="PS50109">
    <property type="entry name" value="HIS_KIN"/>
    <property type="match status" value="1"/>
</dbReference>
<dbReference type="CDD" id="cd00075">
    <property type="entry name" value="HATPase"/>
    <property type="match status" value="1"/>
</dbReference>
<evidence type="ECO:0000313" key="8">
    <source>
        <dbReference type="EMBL" id="MBK0383276.1"/>
    </source>
</evidence>
<keyword evidence="9" id="KW-1185">Reference proteome</keyword>
<dbReference type="CDD" id="cd00082">
    <property type="entry name" value="HisKA"/>
    <property type="match status" value="1"/>
</dbReference>
<keyword evidence="4" id="KW-0802">TPR repeat</keyword>
<dbReference type="EMBL" id="JAEHFY010000012">
    <property type="protein sequence ID" value="MBK0383276.1"/>
    <property type="molecule type" value="Genomic_DNA"/>
</dbReference>
<dbReference type="SMART" id="SM00387">
    <property type="entry name" value="HATPase_c"/>
    <property type="match status" value="1"/>
</dbReference>
<dbReference type="Pfam" id="PF13181">
    <property type="entry name" value="TPR_8"/>
    <property type="match status" value="1"/>
</dbReference>
<dbReference type="GO" id="GO:0016301">
    <property type="term" value="F:kinase activity"/>
    <property type="evidence" value="ECO:0007669"/>
    <property type="project" value="UniProtKB-KW"/>
</dbReference>
<dbReference type="InterPro" id="IPR036890">
    <property type="entry name" value="HATPase_C_sf"/>
</dbReference>
<dbReference type="Proteomes" id="UP000660024">
    <property type="component" value="Unassembled WGS sequence"/>
</dbReference>
<evidence type="ECO:0000256" key="6">
    <source>
        <dbReference type="SAM" id="SignalP"/>
    </source>
</evidence>
<keyword evidence="8" id="KW-0808">Transferase</keyword>
<dbReference type="PRINTS" id="PR00344">
    <property type="entry name" value="BCTRLSENSOR"/>
</dbReference>
<dbReference type="InterPro" id="IPR036097">
    <property type="entry name" value="HisK_dim/P_sf"/>
</dbReference>
<keyword evidence="6" id="KW-0732">Signal</keyword>
<keyword evidence="5" id="KW-1133">Transmembrane helix</keyword>
<dbReference type="InterPro" id="IPR019734">
    <property type="entry name" value="TPR_rpt"/>
</dbReference>
<protein>
    <recommendedName>
        <fullName evidence="2">histidine kinase</fullName>
        <ecNumber evidence="2">2.7.13.3</ecNumber>
    </recommendedName>
</protein>
<dbReference type="InterPro" id="IPR005467">
    <property type="entry name" value="His_kinase_dom"/>
</dbReference>
<dbReference type="RefSeq" id="WP_200586083.1">
    <property type="nucleotide sequence ID" value="NZ_JAEHFY010000012.1"/>
</dbReference>
<keyword evidence="8" id="KW-0418">Kinase</keyword>
<feature type="domain" description="Histidine kinase" evidence="7">
    <location>
        <begin position="442"/>
        <end position="657"/>
    </location>
</feature>
<dbReference type="InterPro" id="IPR003594">
    <property type="entry name" value="HATPase_dom"/>
</dbReference>
<feature type="transmembrane region" description="Helical" evidence="5">
    <location>
        <begin position="393"/>
        <end position="413"/>
    </location>
</feature>
<evidence type="ECO:0000256" key="2">
    <source>
        <dbReference type="ARBA" id="ARBA00012438"/>
    </source>
</evidence>
<dbReference type="InterPro" id="IPR003661">
    <property type="entry name" value="HisK_dim/P_dom"/>
</dbReference>
<dbReference type="Gene3D" id="3.30.565.10">
    <property type="entry name" value="Histidine kinase-like ATPase, C-terminal domain"/>
    <property type="match status" value="1"/>
</dbReference>
<evidence type="ECO:0000256" key="1">
    <source>
        <dbReference type="ARBA" id="ARBA00000085"/>
    </source>
</evidence>
<dbReference type="SUPFAM" id="SSF48452">
    <property type="entry name" value="TPR-like"/>
    <property type="match status" value="2"/>
</dbReference>
<name>A0ABS1BLU8_9SPHI</name>